<evidence type="ECO:0000256" key="4">
    <source>
        <dbReference type="ARBA" id="ARBA00023163"/>
    </source>
</evidence>
<protein>
    <submittedName>
        <fullName evidence="6">LysR family transcriptional regulator</fullName>
    </submittedName>
</protein>
<dbReference type="Gene3D" id="1.10.10.10">
    <property type="entry name" value="Winged helix-like DNA-binding domain superfamily/Winged helix DNA-binding domain"/>
    <property type="match status" value="1"/>
</dbReference>
<keyword evidence="4" id="KW-0804">Transcription</keyword>
<evidence type="ECO:0000256" key="3">
    <source>
        <dbReference type="ARBA" id="ARBA00023125"/>
    </source>
</evidence>
<dbReference type="EMBL" id="CP061038">
    <property type="protein sequence ID" value="QNQ07610.1"/>
    <property type="molecule type" value="Genomic_DNA"/>
</dbReference>
<evidence type="ECO:0000256" key="1">
    <source>
        <dbReference type="ARBA" id="ARBA00009437"/>
    </source>
</evidence>
<feature type="domain" description="HTH lysR-type" evidence="5">
    <location>
        <begin position="6"/>
        <end position="63"/>
    </location>
</feature>
<dbReference type="PANTHER" id="PTHR30537:SF26">
    <property type="entry name" value="GLYCINE CLEAVAGE SYSTEM TRANSCRIPTIONAL ACTIVATOR"/>
    <property type="match status" value="1"/>
</dbReference>
<accession>A0A7H0LD57</accession>
<dbReference type="Gene3D" id="3.40.190.10">
    <property type="entry name" value="Periplasmic binding protein-like II"/>
    <property type="match status" value="2"/>
</dbReference>
<dbReference type="InterPro" id="IPR058163">
    <property type="entry name" value="LysR-type_TF_proteobact-type"/>
</dbReference>
<dbReference type="InterPro" id="IPR000847">
    <property type="entry name" value="LysR_HTH_N"/>
</dbReference>
<dbReference type="PANTHER" id="PTHR30537">
    <property type="entry name" value="HTH-TYPE TRANSCRIPTIONAL REGULATOR"/>
    <property type="match status" value="1"/>
</dbReference>
<organism evidence="6 7">
    <name type="scientific">Sphingomonas alpina</name>
    <dbReference type="NCBI Taxonomy" id="653931"/>
    <lineage>
        <taxon>Bacteria</taxon>
        <taxon>Pseudomonadati</taxon>
        <taxon>Pseudomonadota</taxon>
        <taxon>Alphaproteobacteria</taxon>
        <taxon>Sphingomonadales</taxon>
        <taxon>Sphingomonadaceae</taxon>
        <taxon>Sphingomonas</taxon>
    </lineage>
</organism>
<keyword evidence="2" id="KW-0805">Transcription regulation</keyword>
<dbReference type="PRINTS" id="PR00039">
    <property type="entry name" value="HTHLYSR"/>
</dbReference>
<dbReference type="InterPro" id="IPR036390">
    <property type="entry name" value="WH_DNA-bd_sf"/>
</dbReference>
<dbReference type="PROSITE" id="PS50931">
    <property type="entry name" value="HTH_LYSR"/>
    <property type="match status" value="1"/>
</dbReference>
<sequence>MAARLPPLDSLRALDACVRHLNFTRAAEELGITQGAVSLRIRNLEREIGQPLFVRHGPQVRPTEAGTRLASDMADILVRIRNAVDTVRDPVKRPLLVSTTPTFASFLTPFLAEYRQQPGGNPIRLDVTQTVRTVEPGLCDVAIRSGIGGWPGLAQECLLRLKRTPMLSPVLARRINCGEDPAILLHGPLITDRGWEAWFRGAGVDPVDMATGTIEYPTQDLLAQAAVAGEGVALLTPALFEPLLASGALIQPFAHMLDDGMGYFVVYRAVESRPAFIDWLIALCARY</sequence>
<keyword evidence="3" id="KW-0238">DNA-binding</keyword>
<dbReference type="AlphaFoldDB" id="A0A7H0LD57"/>
<name>A0A7H0LD57_9SPHN</name>
<dbReference type="SUPFAM" id="SSF46785">
    <property type="entry name" value="Winged helix' DNA-binding domain"/>
    <property type="match status" value="1"/>
</dbReference>
<keyword evidence="7" id="KW-1185">Reference proteome</keyword>
<proteinExistence type="inferred from homology"/>
<dbReference type="KEGG" id="spap:H3Z74_12290"/>
<dbReference type="GO" id="GO:0006351">
    <property type="term" value="P:DNA-templated transcription"/>
    <property type="evidence" value="ECO:0007669"/>
    <property type="project" value="TreeGrafter"/>
</dbReference>
<dbReference type="RefSeq" id="WP_187759959.1">
    <property type="nucleotide sequence ID" value="NZ_CP061038.1"/>
</dbReference>
<dbReference type="SUPFAM" id="SSF53850">
    <property type="entry name" value="Periplasmic binding protein-like II"/>
    <property type="match status" value="1"/>
</dbReference>
<dbReference type="InterPro" id="IPR036388">
    <property type="entry name" value="WH-like_DNA-bd_sf"/>
</dbReference>
<dbReference type="Pfam" id="PF00126">
    <property type="entry name" value="HTH_1"/>
    <property type="match status" value="1"/>
</dbReference>
<dbReference type="GO" id="GO:0003700">
    <property type="term" value="F:DNA-binding transcription factor activity"/>
    <property type="evidence" value="ECO:0007669"/>
    <property type="project" value="InterPro"/>
</dbReference>
<evidence type="ECO:0000313" key="6">
    <source>
        <dbReference type="EMBL" id="QNQ07610.1"/>
    </source>
</evidence>
<dbReference type="InterPro" id="IPR005119">
    <property type="entry name" value="LysR_subst-bd"/>
</dbReference>
<dbReference type="Proteomes" id="UP000516148">
    <property type="component" value="Chromosome"/>
</dbReference>
<evidence type="ECO:0000259" key="5">
    <source>
        <dbReference type="PROSITE" id="PS50931"/>
    </source>
</evidence>
<evidence type="ECO:0000256" key="2">
    <source>
        <dbReference type="ARBA" id="ARBA00023015"/>
    </source>
</evidence>
<dbReference type="GO" id="GO:0043565">
    <property type="term" value="F:sequence-specific DNA binding"/>
    <property type="evidence" value="ECO:0007669"/>
    <property type="project" value="TreeGrafter"/>
</dbReference>
<evidence type="ECO:0000313" key="7">
    <source>
        <dbReference type="Proteomes" id="UP000516148"/>
    </source>
</evidence>
<dbReference type="Pfam" id="PF03466">
    <property type="entry name" value="LysR_substrate"/>
    <property type="match status" value="1"/>
</dbReference>
<reference evidence="6 7" key="1">
    <citation type="submission" date="2020-09" db="EMBL/GenBank/DDBJ databases">
        <title>Sphingomonas sp., a new species isolated from pork steak.</title>
        <authorList>
            <person name="Heidler von Heilborn D."/>
        </authorList>
    </citation>
    <scope>NUCLEOTIDE SEQUENCE [LARGE SCALE GENOMIC DNA]</scope>
    <source>
        <strain evidence="7">S8-3T</strain>
    </source>
</reference>
<comment type="similarity">
    <text evidence="1">Belongs to the LysR transcriptional regulatory family.</text>
</comment>
<gene>
    <name evidence="6" type="ORF">H3Z74_12290</name>
</gene>